<dbReference type="GO" id="GO:0005886">
    <property type="term" value="C:plasma membrane"/>
    <property type="evidence" value="ECO:0007669"/>
    <property type="project" value="UniProtKB-SubCell"/>
</dbReference>
<keyword evidence="6 7" id="KW-0472">Membrane</keyword>
<feature type="domain" description="ABC transmembrane type-1" evidence="8">
    <location>
        <begin position="96"/>
        <end position="306"/>
    </location>
</feature>
<dbReference type="InterPro" id="IPR045621">
    <property type="entry name" value="BPD_transp_1_N"/>
</dbReference>
<dbReference type="Proteomes" id="UP000537862">
    <property type="component" value="Unassembled WGS sequence"/>
</dbReference>
<reference evidence="9 10" key="1">
    <citation type="submission" date="2020-05" db="EMBL/GenBank/DDBJ databases">
        <authorList>
            <person name="Niu N."/>
        </authorList>
    </citation>
    <scope>NUCLEOTIDE SEQUENCE [LARGE SCALE GENOMIC DNA]</scope>
    <source>
        <strain evidence="9 10">3340-03</strain>
    </source>
</reference>
<keyword evidence="5 7" id="KW-1133">Transmembrane helix</keyword>
<evidence type="ECO:0000256" key="5">
    <source>
        <dbReference type="ARBA" id="ARBA00022989"/>
    </source>
</evidence>
<feature type="transmembrane region" description="Helical" evidence="7">
    <location>
        <begin position="100"/>
        <end position="123"/>
    </location>
</feature>
<evidence type="ECO:0000259" key="8">
    <source>
        <dbReference type="PROSITE" id="PS50928"/>
    </source>
</evidence>
<accession>A0A849P6I5</accession>
<evidence type="ECO:0000256" key="6">
    <source>
        <dbReference type="ARBA" id="ARBA00023136"/>
    </source>
</evidence>
<evidence type="ECO:0000256" key="7">
    <source>
        <dbReference type="RuleBase" id="RU363032"/>
    </source>
</evidence>
<dbReference type="AlphaFoldDB" id="A0A849P6I5"/>
<keyword evidence="3" id="KW-1003">Cell membrane</keyword>
<comment type="caution">
    <text evidence="9">The sequence shown here is derived from an EMBL/GenBank/DDBJ whole genome shotgun (WGS) entry which is preliminary data.</text>
</comment>
<dbReference type="PANTHER" id="PTHR43163:SF6">
    <property type="entry name" value="DIPEPTIDE TRANSPORT SYSTEM PERMEASE PROTEIN DPPB-RELATED"/>
    <property type="match status" value="1"/>
</dbReference>
<dbReference type="Pfam" id="PF19300">
    <property type="entry name" value="BPD_transp_1_N"/>
    <property type="match status" value="1"/>
</dbReference>
<evidence type="ECO:0000313" key="9">
    <source>
        <dbReference type="EMBL" id="NOL50607.1"/>
    </source>
</evidence>
<dbReference type="Gene3D" id="1.10.3720.10">
    <property type="entry name" value="MetI-like"/>
    <property type="match status" value="1"/>
</dbReference>
<dbReference type="RefSeq" id="WP_171679316.1">
    <property type="nucleotide sequence ID" value="NZ_JABGBN010000001.1"/>
</dbReference>
<dbReference type="Pfam" id="PF00528">
    <property type="entry name" value="BPD_transp_1"/>
    <property type="match status" value="1"/>
</dbReference>
<sequence>MASYVVRRLLIAVGILLLVTMIGFAVLHAVPGGPMAQFAAMGELSAADIAAIEERMGLNRPIYIQYFDWLGSMLQGDWGKSYRDQQPVLHVIASHLGATFQLMIAATILAALIGCWIGIVGAIRRNSWFDSLSTIVSMVAISIPTFWFGLIVIYIFSIELQWLPSGNRYTPGDESFWNYIHHLIAPTIVLALVSTATWSRYMRSSMLDVINMDFVRTARAKGVSERGILFGHILRNALLPMITLAGLQLPSLLGGALVTETIFAWPGMGRLFLDSIDYRDYPVVMGILMFTAILVLLGSLLADLLYSIVDPRIKNH</sequence>
<keyword evidence="2 7" id="KW-0813">Transport</keyword>
<dbReference type="GO" id="GO:0055085">
    <property type="term" value="P:transmembrane transport"/>
    <property type="evidence" value="ECO:0007669"/>
    <property type="project" value="InterPro"/>
</dbReference>
<dbReference type="InterPro" id="IPR000515">
    <property type="entry name" value="MetI-like"/>
</dbReference>
<feature type="transmembrane region" description="Helical" evidence="7">
    <location>
        <begin position="238"/>
        <end position="263"/>
    </location>
</feature>
<organism evidence="9 10">
    <name type="scientific">Pelistega suis</name>
    <dbReference type="NCBI Taxonomy" id="1631957"/>
    <lineage>
        <taxon>Bacteria</taxon>
        <taxon>Pseudomonadati</taxon>
        <taxon>Pseudomonadota</taxon>
        <taxon>Betaproteobacteria</taxon>
        <taxon>Burkholderiales</taxon>
        <taxon>Alcaligenaceae</taxon>
        <taxon>Pelistega</taxon>
    </lineage>
</organism>
<proteinExistence type="inferred from homology"/>
<name>A0A849P6I5_9BURK</name>
<feature type="transmembrane region" description="Helical" evidence="7">
    <location>
        <begin position="283"/>
        <end position="306"/>
    </location>
</feature>
<dbReference type="CDD" id="cd06261">
    <property type="entry name" value="TM_PBP2"/>
    <property type="match status" value="1"/>
</dbReference>
<keyword evidence="10" id="KW-1185">Reference proteome</keyword>
<evidence type="ECO:0000256" key="4">
    <source>
        <dbReference type="ARBA" id="ARBA00022692"/>
    </source>
</evidence>
<evidence type="ECO:0000256" key="3">
    <source>
        <dbReference type="ARBA" id="ARBA00022475"/>
    </source>
</evidence>
<evidence type="ECO:0000256" key="2">
    <source>
        <dbReference type="ARBA" id="ARBA00022448"/>
    </source>
</evidence>
<comment type="similarity">
    <text evidence="7">Belongs to the binding-protein-dependent transport system permease family.</text>
</comment>
<dbReference type="EMBL" id="JABGBN010000001">
    <property type="protein sequence ID" value="NOL50607.1"/>
    <property type="molecule type" value="Genomic_DNA"/>
</dbReference>
<dbReference type="PROSITE" id="PS50928">
    <property type="entry name" value="ABC_TM1"/>
    <property type="match status" value="1"/>
</dbReference>
<feature type="transmembrane region" description="Helical" evidence="7">
    <location>
        <begin position="135"/>
        <end position="156"/>
    </location>
</feature>
<feature type="transmembrane region" description="Helical" evidence="7">
    <location>
        <begin position="176"/>
        <end position="198"/>
    </location>
</feature>
<protein>
    <submittedName>
        <fullName evidence="9">ABC transporter permease</fullName>
    </submittedName>
</protein>
<comment type="subcellular location">
    <subcellularLocation>
        <location evidence="1 7">Cell membrane</location>
        <topology evidence="1 7">Multi-pass membrane protein</topology>
    </subcellularLocation>
</comment>
<dbReference type="PANTHER" id="PTHR43163">
    <property type="entry name" value="DIPEPTIDE TRANSPORT SYSTEM PERMEASE PROTEIN DPPB-RELATED"/>
    <property type="match status" value="1"/>
</dbReference>
<dbReference type="InterPro" id="IPR035906">
    <property type="entry name" value="MetI-like_sf"/>
</dbReference>
<dbReference type="SUPFAM" id="SSF161098">
    <property type="entry name" value="MetI-like"/>
    <property type="match status" value="1"/>
</dbReference>
<keyword evidence="4 7" id="KW-0812">Transmembrane</keyword>
<gene>
    <name evidence="9" type="ORF">HKX39_00255</name>
</gene>
<evidence type="ECO:0000256" key="1">
    <source>
        <dbReference type="ARBA" id="ARBA00004651"/>
    </source>
</evidence>
<evidence type="ECO:0000313" key="10">
    <source>
        <dbReference type="Proteomes" id="UP000537862"/>
    </source>
</evidence>